<sequence length="80" mass="9310">MTPLERERAALQLADEHLAAGRRIYQRQLVLTQSLRERGMSTVEAEQLCKTMAYSLTLMRHHRTQVWHHVLDLTPDSPES</sequence>
<name>A0ABM6CR79_9BORD</name>
<evidence type="ECO:0000313" key="1">
    <source>
        <dbReference type="EMBL" id="ANN66484.1"/>
    </source>
</evidence>
<accession>A0ABM6CR79</accession>
<proteinExistence type="predicted"/>
<evidence type="ECO:0000313" key="2">
    <source>
        <dbReference type="Proteomes" id="UP000091897"/>
    </source>
</evidence>
<organism evidence="1 2">
    <name type="scientific">Bordetella bronchialis</name>
    <dbReference type="NCBI Taxonomy" id="463025"/>
    <lineage>
        <taxon>Bacteria</taxon>
        <taxon>Pseudomonadati</taxon>
        <taxon>Pseudomonadota</taxon>
        <taxon>Betaproteobacteria</taxon>
        <taxon>Burkholderiales</taxon>
        <taxon>Alcaligenaceae</taxon>
        <taxon>Bordetella</taxon>
    </lineage>
</organism>
<keyword evidence="2" id="KW-1185">Reference proteome</keyword>
<dbReference type="RefSeq" id="WP_066347633.1">
    <property type="nucleotide sequence ID" value="NZ_CBCSFJ010000005.1"/>
</dbReference>
<dbReference type="EMBL" id="CP016170">
    <property type="protein sequence ID" value="ANN66484.1"/>
    <property type="molecule type" value="Genomic_DNA"/>
</dbReference>
<gene>
    <name evidence="1" type="ORF">BAU06_09410</name>
</gene>
<dbReference type="Proteomes" id="UP000091897">
    <property type="component" value="Chromosome"/>
</dbReference>
<protein>
    <submittedName>
        <fullName evidence="1">Uncharacterized protein</fullName>
    </submittedName>
</protein>
<reference evidence="1 2" key="1">
    <citation type="submission" date="2016-06" db="EMBL/GenBank/DDBJ databases">
        <title>Complete genome sequences of Bordetella bronchialis and Bordetella flabilis.</title>
        <authorList>
            <person name="LiPuma J.J."/>
            <person name="Spilker T."/>
        </authorList>
    </citation>
    <scope>NUCLEOTIDE SEQUENCE [LARGE SCALE GENOMIC DNA]</scope>
    <source>
        <strain evidence="1 2">AU3182</strain>
    </source>
</reference>